<dbReference type="CDD" id="cd13905">
    <property type="entry name" value="CuRO_3_tcLLC2_insect_like"/>
    <property type="match status" value="1"/>
</dbReference>
<dbReference type="GO" id="GO:0006826">
    <property type="term" value="P:iron ion transport"/>
    <property type="evidence" value="ECO:0007669"/>
    <property type="project" value="TreeGrafter"/>
</dbReference>
<evidence type="ECO:0000256" key="5">
    <source>
        <dbReference type="SAM" id="Phobius"/>
    </source>
</evidence>
<dbReference type="GO" id="GO:0005507">
    <property type="term" value="F:copper ion binding"/>
    <property type="evidence" value="ECO:0007669"/>
    <property type="project" value="InterPro"/>
</dbReference>
<organism evidence="8">
    <name type="scientific">Graphocephala atropunctata</name>
    <dbReference type="NCBI Taxonomy" id="36148"/>
    <lineage>
        <taxon>Eukaryota</taxon>
        <taxon>Metazoa</taxon>
        <taxon>Ecdysozoa</taxon>
        <taxon>Arthropoda</taxon>
        <taxon>Hexapoda</taxon>
        <taxon>Insecta</taxon>
        <taxon>Pterygota</taxon>
        <taxon>Neoptera</taxon>
        <taxon>Paraneoptera</taxon>
        <taxon>Hemiptera</taxon>
        <taxon>Auchenorrhyncha</taxon>
        <taxon>Membracoidea</taxon>
        <taxon>Cicadellidae</taxon>
        <taxon>Cicadellinae</taxon>
        <taxon>Cicadellini</taxon>
        <taxon>Graphocephala</taxon>
    </lineage>
</organism>
<dbReference type="PANTHER" id="PTHR11709:SF394">
    <property type="entry name" value="FI03373P-RELATED"/>
    <property type="match status" value="1"/>
</dbReference>
<dbReference type="FunFam" id="2.60.40.420:FF:000045">
    <property type="entry name" value="Laccase 2"/>
    <property type="match status" value="1"/>
</dbReference>
<feature type="transmembrane region" description="Helical" evidence="5">
    <location>
        <begin position="427"/>
        <end position="446"/>
    </location>
</feature>
<evidence type="ECO:0000256" key="1">
    <source>
        <dbReference type="ARBA" id="ARBA00010609"/>
    </source>
</evidence>
<feature type="domain" description="Plastocyanin-like" evidence="7">
    <location>
        <begin position="265"/>
        <end position="390"/>
    </location>
</feature>
<protein>
    <recommendedName>
        <fullName evidence="9">Plastocyanin-like domain-containing protein</fullName>
    </recommendedName>
</protein>
<dbReference type="InterPro" id="IPR002355">
    <property type="entry name" value="Cu_oxidase_Cu_BS"/>
</dbReference>
<proteinExistence type="inferred from homology"/>
<comment type="similarity">
    <text evidence="1">Belongs to the multicopper oxidase family.</text>
</comment>
<evidence type="ECO:0000259" key="6">
    <source>
        <dbReference type="Pfam" id="PF00394"/>
    </source>
</evidence>
<evidence type="ECO:0000256" key="2">
    <source>
        <dbReference type="ARBA" id="ARBA00022723"/>
    </source>
</evidence>
<dbReference type="AlphaFoldDB" id="A0A1B6KGG2"/>
<dbReference type="GO" id="GO:0016491">
    <property type="term" value="F:oxidoreductase activity"/>
    <property type="evidence" value="ECO:0007669"/>
    <property type="project" value="UniProtKB-KW"/>
</dbReference>
<keyword evidence="4" id="KW-0186">Copper</keyword>
<dbReference type="InterPro" id="IPR045087">
    <property type="entry name" value="Cu-oxidase_fam"/>
</dbReference>
<reference evidence="8" key="1">
    <citation type="submission" date="2015-11" db="EMBL/GenBank/DDBJ databases">
        <title>De novo transcriptome assembly of four potential Pierce s Disease insect vectors from Arizona vineyards.</title>
        <authorList>
            <person name="Tassone E.E."/>
        </authorList>
    </citation>
    <scope>NUCLEOTIDE SEQUENCE</scope>
</reference>
<dbReference type="Pfam" id="PF07731">
    <property type="entry name" value="Cu-oxidase_2"/>
    <property type="match status" value="1"/>
</dbReference>
<keyword evidence="5" id="KW-1133">Transmembrane helix</keyword>
<evidence type="ECO:0000259" key="7">
    <source>
        <dbReference type="Pfam" id="PF07731"/>
    </source>
</evidence>
<dbReference type="InterPro" id="IPR001117">
    <property type="entry name" value="Cu-oxidase_2nd"/>
</dbReference>
<dbReference type="InterPro" id="IPR008972">
    <property type="entry name" value="Cupredoxin"/>
</dbReference>
<dbReference type="GO" id="GO:0005886">
    <property type="term" value="C:plasma membrane"/>
    <property type="evidence" value="ECO:0007669"/>
    <property type="project" value="TreeGrafter"/>
</dbReference>
<dbReference type="PROSITE" id="PS00080">
    <property type="entry name" value="MULTICOPPER_OXIDASE2"/>
    <property type="match status" value="1"/>
</dbReference>
<evidence type="ECO:0008006" key="9">
    <source>
        <dbReference type="Google" id="ProtNLM"/>
    </source>
</evidence>
<feature type="non-terminal residue" evidence="8">
    <location>
        <position position="1"/>
    </location>
</feature>
<dbReference type="InterPro" id="IPR011706">
    <property type="entry name" value="Cu-oxidase_C"/>
</dbReference>
<sequence length="447" mass="50265">VWHWYNQTDRSILPPVLHTGQEMMGYGLLINGYATFRKFQSKTDSSLISTPRAKFFVDQGKRYRFRLISNSVIYCPVQVSIDNHSLLVISGDTDSFQPLPVDSLMINAGERFSFVVEANQTVGCYWMRFRGLGHCGPSMSQVHGEALVCYNGTASEPTEDQTYNQGKRLGRMLNPVFKGEDYSSVEQIALTDLTGLELEKYNYSGPPNVTIYLELNAKNYVEADGPGPWPQFNNISFEFPPFSMLTQREMLSASVISDDVPDSRQCLGTFCSCTVTKKVPLNALVEIVMVDVGVVQRQYHPIHLHGHKFYVVAVDTPAGDINLGYIKDQNERNLITKKLVKAPAKDTVSVPNNGYTIIRFRADNPGFWLFHCHITHHLVLGMAMVLQVGEHSEMPETPPNFPTCGSSLYDPIAQELRNPLRSNVQELLVHSITVFLLTVCITFGYFM</sequence>
<dbReference type="CDD" id="cd13884">
    <property type="entry name" value="CuRO_2_tcLCC_insect_like"/>
    <property type="match status" value="1"/>
</dbReference>
<dbReference type="EMBL" id="GEBQ01029427">
    <property type="protein sequence ID" value="JAT10550.1"/>
    <property type="molecule type" value="Transcribed_RNA"/>
</dbReference>
<dbReference type="Gene3D" id="2.60.40.420">
    <property type="entry name" value="Cupredoxins - blue copper proteins"/>
    <property type="match status" value="2"/>
</dbReference>
<gene>
    <name evidence="8" type="ORF">g.22325</name>
</gene>
<keyword evidence="3" id="KW-0560">Oxidoreductase</keyword>
<evidence type="ECO:0000256" key="3">
    <source>
        <dbReference type="ARBA" id="ARBA00023002"/>
    </source>
</evidence>
<name>A0A1B6KGG2_9HEMI</name>
<dbReference type="PANTHER" id="PTHR11709">
    <property type="entry name" value="MULTI-COPPER OXIDASE"/>
    <property type="match status" value="1"/>
</dbReference>
<feature type="domain" description="Plastocyanin-like" evidence="6">
    <location>
        <begin position="4"/>
        <end position="150"/>
    </location>
</feature>
<accession>A0A1B6KGG2</accession>
<evidence type="ECO:0000256" key="4">
    <source>
        <dbReference type="ARBA" id="ARBA00023008"/>
    </source>
</evidence>
<evidence type="ECO:0000313" key="8">
    <source>
        <dbReference type="EMBL" id="JAT10550.1"/>
    </source>
</evidence>
<dbReference type="Pfam" id="PF00394">
    <property type="entry name" value="Cu-oxidase"/>
    <property type="match status" value="1"/>
</dbReference>
<keyword evidence="5" id="KW-0812">Transmembrane</keyword>
<keyword evidence="5" id="KW-0472">Membrane</keyword>
<keyword evidence="2" id="KW-0479">Metal-binding</keyword>
<dbReference type="SUPFAM" id="SSF49503">
    <property type="entry name" value="Cupredoxins"/>
    <property type="match status" value="2"/>
</dbReference>